<accession>A0A7C1GTD1</accession>
<dbReference type="InterPro" id="IPR003594">
    <property type="entry name" value="HATPase_dom"/>
</dbReference>
<dbReference type="InterPro" id="IPR005467">
    <property type="entry name" value="His_kinase_dom"/>
</dbReference>
<dbReference type="InterPro" id="IPR004358">
    <property type="entry name" value="Sig_transdc_His_kin-like_C"/>
</dbReference>
<dbReference type="InterPro" id="IPR003661">
    <property type="entry name" value="HisK_dim/P_dom"/>
</dbReference>
<dbReference type="InterPro" id="IPR050351">
    <property type="entry name" value="BphY/WalK/GraS-like"/>
</dbReference>
<evidence type="ECO:0000256" key="4">
    <source>
        <dbReference type="ARBA" id="ARBA00022679"/>
    </source>
</evidence>
<keyword evidence="3" id="KW-0597">Phosphoprotein</keyword>
<dbReference type="InterPro" id="IPR036890">
    <property type="entry name" value="HATPase_C_sf"/>
</dbReference>
<dbReference type="GO" id="GO:0000155">
    <property type="term" value="F:phosphorelay sensor kinase activity"/>
    <property type="evidence" value="ECO:0007669"/>
    <property type="project" value="InterPro"/>
</dbReference>
<evidence type="ECO:0000256" key="6">
    <source>
        <dbReference type="ARBA" id="ARBA00023012"/>
    </source>
</evidence>
<evidence type="ECO:0000256" key="5">
    <source>
        <dbReference type="ARBA" id="ARBA00022777"/>
    </source>
</evidence>
<keyword evidence="4" id="KW-0808">Transferase</keyword>
<dbReference type="Proteomes" id="UP000886198">
    <property type="component" value="Unassembled WGS sequence"/>
</dbReference>
<name>A0A7C1GTD1_9BACT</name>
<evidence type="ECO:0000256" key="7">
    <source>
        <dbReference type="SAM" id="Phobius"/>
    </source>
</evidence>
<dbReference type="InterPro" id="IPR036097">
    <property type="entry name" value="HisK_dim/P_sf"/>
</dbReference>
<dbReference type="Pfam" id="PF00512">
    <property type="entry name" value="HisKA"/>
    <property type="match status" value="1"/>
</dbReference>
<keyword evidence="5 9" id="KW-0418">Kinase</keyword>
<keyword evidence="7" id="KW-0812">Transmembrane</keyword>
<dbReference type="GO" id="GO:0016036">
    <property type="term" value="P:cellular response to phosphate starvation"/>
    <property type="evidence" value="ECO:0007669"/>
    <property type="project" value="TreeGrafter"/>
</dbReference>
<keyword evidence="7" id="KW-1133">Transmembrane helix</keyword>
<reference evidence="9" key="1">
    <citation type="journal article" date="2020" name="mSystems">
        <title>Genome- and Community-Level Interaction Insights into Carbon Utilization and Element Cycling Functions of Hydrothermarchaeota in Hydrothermal Sediment.</title>
        <authorList>
            <person name="Zhou Z."/>
            <person name="Liu Y."/>
            <person name="Xu W."/>
            <person name="Pan J."/>
            <person name="Luo Z.H."/>
            <person name="Li M."/>
        </authorList>
    </citation>
    <scope>NUCLEOTIDE SEQUENCE [LARGE SCALE GENOMIC DNA]</scope>
    <source>
        <strain evidence="9">SpSt-1179</strain>
    </source>
</reference>
<evidence type="ECO:0000256" key="1">
    <source>
        <dbReference type="ARBA" id="ARBA00000085"/>
    </source>
</evidence>
<dbReference type="CDD" id="cd00082">
    <property type="entry name" value="HisKA"/>
    <property type="match status" value="1"/>
</dbReference>
<feature type="domain" description="Histidine kinase" evidence="8">
    <location>
        <begin position="212"/>
        <end position="426"/>
    </location>
</feature>
<sequence>MKSVTGEGLSFRKAKRRWTLFFTLIVISLVSILSLFIFVLALRLERGAEITALNRVADRIESRIGRAPLMALERMLRNYSGNLDLFTAENEILEFVTPDGESILQLGGTIESNLPLAEGASKAKVIDYNDSELEYNILTRAIRNIAGQPVFFLRVGRSTEGLSEKSTSLLFSLILLIVLVAAISWVVGLALAGYVLTPLRESYDRLQRFTADASHELKTPLTVMRLSVDLLKSRPLESESRDKIDAIDGATRSMQIVVNQLLLQAKAHNDSSTIMSSQDVRVREFLEEMKEYHRIFAESKEVRIIVETDEDLVVRTYLDKLKVAVAAVLENAIKFTREKSDVIVEAFEREGSLVIQISDSGPGIDDPEKERIFDRFYKIDESHNSSGSGMGLSIAKETVGSLEGEISVENRLGGGSIFEIRIPLRKHK</sequence>
<proteinExistence type="predicted"/>
<dbReference type="GO" id="GO:0004721">
    <property type="term" value="F:phosphoprotein phosphatase activity"/>
    <property type="evidence" value="ECO:0007669"/>
    <property type="project" value="TreeGrafter"/>
</dbReference>
<dbReference type="Pfam" id="PF02518">
    <property type="entry name" value="HATPase_c"/>
    <property type="match status" value="1"/>
</dbReference>
<dbReference type="Gene3D" id="1.10.287.130">
    <property type="match status" value="1"/>
</dbReference>
<dbReference type="SMART" id="SM00387">
    <property type="entry name" value="HATPase_c"/>
    <property type="match status" value="1"/>
</dbReference>
<dbReference type="EMBL" id="DSBT01000296">
    <property type="protein sequence ID" value="HDP78421.1"/>
    <property type="molecule type" value="Genomic_DNA"/>
</dbReference>
<dbReference type="SUPFAM" id="SSF55874">
    <property type="entry name" value="ATPase domain of HSP90 chaperone/DNA topoisomerase II/histidine kinase"/>
    <property type="match status" value="1"/>
</dbReference>
<dbReference type="PRINTS" id="PR00344">
    <property type="entry name" value="BCTRLSENSOR"/>
</dbReference>
<organism evidence="9">
    <name type="scientific">Mesotoga infera</name>
    <dbReference type="NCBI Taxonomy" id="1236046"/>
    <lineage>
        <taxon>Bacteria</taxon>
        <taxon>Thermotogati</taxon>
        <taxon>Thermotogota</taxon>
        <taxon>Thermotogae</taxon>
        <taxon>Kosmotogales</taxon>
        <taxon>Kosmotogaceae</taxon>
        <taxon>Mesotoga</taxon>
    </lineage>
</organism>
<evidence type="ECO:0000313" key="9">
    <source>
        <dbReference type="EMBL" id="HDP78421.1"/>
    </source>
</evidence>
<keyword evidence="6" id="KW-0902">Two-component regulatory system</keyword>
<dbReference type="AlphaFoldDB" id="A0A7C1GTD1"/>
<dbReference type="PROSITE" id="PS50109">
    <property type="entry name" value="HIS_KIN"/>
    <property type="match status" value="1"/>
</dbReference>
<dbReference type="SMART" id="SM00388">
    <property type="entry name" value="HisKA"/>
    <property type="match status" value="1"/>
</dbReference>
<evidence type="ECO:0000256" key="3">
    <source>
        <dbReference type="ARBA" id="ARBA00022553"/>
    </source>
</evidence>
<feature type="transmembrane region" description="Helical" evidence="7">
    <location>
        <begin position="169"/>
        <end position="196"/>
    </location>
</feature>
<dbReference type="GO" id="GO:0005886">
    <property type="term" value="C:plasma membrane"/>
    <property type="evidence" value="ECO:0007669"/>
    <property type="project" value="TreeGrafter"/>
</dbReference>
<gene>
    <name evidence="9" type="ORF">ENN47_09620</name>
</gene>
<dbReference type="EC" id="2.7.13.3" evidence="2"/>
<dbReference type="Gene3D" id="3.30.565.10">
    <property type="entry name" value="Histidine kinase-like ATPase, C-terminal domain"/>
    <property type="match status" value="1"/>
</dbReference>
<dbReference type="PANTHER" id="PTHR45453">
    <property type="entry name" value="PHOSPHATE REGULON SENSOR PROTEIN PHOR"/>
    <property type="match status" value="1"/>
</dbReference>
<evidence type="ECO:0000256" key="2">
    <source>
        <dbReference type="ARBA" id="ARBA00012438"/>
    </source>
</evidence>
<dbReference type="SUPFAM" id="SSF47384">
    <property type="entry name" value="Homodimeric domain of signal transducing histidine kinase"/>
    <property type="match status" value="1"/>
</dbReference>
<comment type="catalytic activity">
    <reaction evidence="1">
        <text>ATP + protein L-histidine = ADP + protein N-phospho-L-histidine.</text>
        <dbReference type="EC" id="2.7.13.3"/>
    </reaction>
</comment>
<comment type="caution">
    <text evidence="9">The sequence shown here is derived from an EMBL/GenBank/DDBJ whole genome shotgun (WGS) entry which is preliminary data.</text>
</comment>
<dbReference type="CDD" id="cd00075">
    <property type="entry name" value="HATPase"/>
    <property type="match status" value="1"/>
</dbReference>
<keyword evidence="7" id="KW-0472">Membrane</keyword>
<protein>
    <recommendedName>
        <fullName evidence="2">histidine kinase</fullName>
        <ecNumber evidence="2">2.7.13.3</ecNumber>
    </recommendedName>
</protein>
<feature type="transmembrane region" description="Helical" evidence="7">
    <location>
        <begin position="20"/>
        <end position="42"/>
    </location>
</feature>
<evidence type="ECO:0000259" key="8">
    <source>
        <dbReference type="PROSITE" id="PS50109"/>
    </source>
</evidence>
<dbReference type="PANTHER" id="PTHR45453:SF1">
    <property type="entry name" value="PHOSPHATE REGULON SENSOR PROTEIN PHOR"/>
    <property type="match status" value="1"/>
</dbReference>